<evidence type="ECO:0000313" key="3">
    <source>
        <dbReference type="Proteomes" id="UP001597483"/>
    </source>
</evidence>
<dbReference type="InterPro" id="IPR043519">
    <property type="entry name" value="NT_sf"/>
</dbReference>
<organism evidence="2 3">
    <name type="scientific">Amycolatopsis silviterrae</name>
    <dbReference type="NCBI Taxonomy" id="1656914"/>
    <lineage>
        <taxon>Bacteria</taxon>
        <taxon>Bacillati</taxon>
        <taxon>Actinomycetota</taxon>
        <taxon>Actinomycetes</taxon>
        <taxon>Pseudonocardiales</taxon>
        <taxon>Pseudonocardiaceae</taxon>
        <taxon>Amycolatopsis</taxon>
    </lineage>
</organism>
<proteinExistence type="predicted"/>
<dbReference type="RefSeq" id="WP_378313543.1">
    <property type="nucleotide sequence ID" value="NZ_JBHUKS010000037.1"/>
</dbReference>
<keyword evidence="3" id="KW-1185">Reference proteome</keyword>
<name>A0ABW5HMR4_9PSEU</name>
<comment type="caution">
    <text evidence="2">The sequence shown here is derived from an EMBL/GenBank/DDBJ whole genome shotgun (WGS) entry which is preliminary data.</text>
</comment>
<evidence type="ECO:0000313" key="2">
    <source>
        <dbReference type="EMBL" id="MFD2474341.1"/>
    </source>
</evidence>
<dbReference type="EMBL" id="JBHUKS010000037">
    <property type="protein sequence ID" value="MFD2474341.1"/>
    <property type="molecule type" value="Genomic_DNA"/>
</dbReference>
<protein>
    <submittedName>
        <fullName evidence="2">Nucleotidyltransferase domain-containing protein</fullName>
    </submittedName>
</protein>
<evidence type="ECO:0000259" key="1">
    <source>
        <dbReference type="Pfam" id="PF01909"/>
    </source>
</evidence>
<reference evidence="3" key="1">
    <citation type="journal article" date="2019" name="Int. J. Syst. Evol. Microbiol.">
        <title>The Global Catalogue of Microorganisms (GCM) 10K type strain sequencing project: providing services to taxonomists for standard genome sequencing and annotation.</title>
        <authorList>
            <consortium name="The Broad Institute Genomics Platform"/>
            <consortium name="The Broad Institute Genome Sequencing Center for Infectious Disease"/>
            <person name="Wu L."/>
            <person name="Ma J."/>
        </authorList>
    </citation>
    <scope>NUCLEOTIDE SEQUENCE [LARGE SCALE GENOMIC DNA]</scope>
    <source>
        <strain evidence="3">CGMCC 4.7641</strain>
    </source>
</reference>
<dbReference type="Gene3D" id="3.30.460.10">
    <property type="entry name" value="Beta Polymerase, domain 2"/>
    <property type="match status" value="1"/>
</dbReference>
<dbReference type="SUPFAM" id="SSF81301">
    <property type="entry name" value="Nucleotidyltransferase"/>
    <property type="match status" value="1"/>
</dbReference>
<dbReference type="InterPro" id="IPR002934">
    <property type="entry name" value="Polymerase_NTP_transf_dom"/>
</dbReference>
<dbReference type="Pfam" id="PF01909">
    <property type="entry name" value="NTP_transf_2"/>
    <property type="match status" value="1"/>
</dbReference>
<gene>
    <name evidence="2" type="ORF">ACFSVL_43525</name>
</gene>
<sequence>MNFEHCPLVLADRDLLPDDALSVFVVGSMARGWATDASDIDLVVVTGERFEGGEKAFSLDVPLRPGSLPTVAFDHDGRRWEIRYWQDSQVDQVFEKVGWDAFEADRKVGDRLVEAEQLFLERLVSCVPVRGEDWVANRREQLSGSAFRSLLVMQGLTKVDAKTRTALAQLAAGDVESATLSARDAFGWAMDALLHGHDEHGALVKWRARRFRAAGPDLLTFDEYWALETMRDYDPDDPGDWIRRVVALCKKVSMEVEI</sequence>
<accession>A0ABW5HMR4</accession>
<feature type="domain" description="Polymerase nucleotidyl transferase" evidence="1">
    <location>
        <begin position="21"/>
        <end position="94"/>
    </location>
</feature>
<dbReference type="Proteomes" id="UP001597483">
    <property type="component" value="Unassembled WGS sequence"/>
</dbReference>